<gene>
    <name evidence="2" type="ORF">JOC77_000868</name>
</gene>
<evidence type="ECO:0000313" key="3">
    <source>
        <dbReference type="Proteomes" id="UP000823486"/>
    </source>
</evidence>
<keyword evidence="1" id="KW-0812">Transmembrane</keyword>
<protein>
    <submittedName>
        <fullName evidence="2">Membrane protein</fullName>
    </submittedName>
</protein>
<keyword evidence="3" id="KW-1185">Reference proteome</keyword>
<keyword evidence="1" id="KW-1133">Transmembrane helix</keyword>
<feature type="transmembrane region" description="Helical" evidence="1">
    <location>
        <begin position="47"/>
        <end position="67"/>
    </location>
</feature>
<evidence type="ECO:0000313" key="2">
    <source>
        <dbReference type="EMBL" id="MBM7691463.1"/>
    </source>
</evidence>
<keyword evidence="1" id="KW-0472">Membrane</keyword>
<organism evidence="2 3">
    <name type="scientific">Peribacillus deserti</name>
    <dbReference type="NCBI Taxonomy" id="673318"/>
    <lineage>
        <taxon>Bacteria</taxon>
        <taxon>Bacillati</taxon>
        <taxon>Bacillota</taxon>
        <taxon>Bacilli</taxon>
        <taxon>Bacillales</taxon>
        <taxon>Bacillaceae</taxon>
        <taxon>Peribacillus</taxon>
    </lineage>
</organism>
<dbReference type="EMBL" id="JAFBFI010000002">
    <property type="protein sequence ID" value="MBM7691463.1"/>
    <property type="molecule type" value="Genomic_DNA"/>
</dbReference>
<dbReference type="Proteomes" id="UP000823486">
    <property type="component" value="Unassembled WGS sequence"/>
</dbReference>
<accession>A0ABS2QG26</accession>
<sequence>MLTFSFLLVIFLLTILLAVFDMMILDFSIWEALINLYFPEVATGRSFVYTGVFFGFVICIVGDFRLYKKKKLKKNHAERDGSP</sequence>
<comment type="caution">
    <text evidence="2">The sequence shown here is derived from an EMBL/GenBank/DDBJ whole genome shotgun (WGS) entry which is preliminary data.</text>
</comment>
<evidence type="ECO:0000256" key="1">
    <source>
        <dbReference type="SAM" id="Phobius"/>
    </source>
</evidence>
<reference evidence="2 3" key="1">
    <citation type="submission" date="2021-01" db="EMBL/GenBank/DDBJ databases">
        <title>Genomic Encyclopedia of Type Strains, Phase IV (KMG-IV): sequencing the most valuable type-strain genomes for metagenomic binning, comparative biology and taxonomic classification.</title>
        <authorList>
            <person name="Goeker M."/>
        </authorList>
    </citation>
    <scope>NUCLEOTIDE SEQUENCE [LARGE SCALE GENOMIC DNA]</scope>
    <source>
        <strain evidence="2 3">DSM 105482</strain>
    </source>
</reference>
<proteinExistence type="predicted"/>
<name>A0ABS2QG26_9BACI</name>